<dbReference type="InterPro" id="IPR018744">
    <property type="entry name" value="DUF2293"/>
</dbReference>
<protein>
    <recommendedName>
        <fullName evidence="1">DUF2293 domain-containing protein</fullName>
    </recommendedName>
</protein>
<reference evidence="2 3" key="1">
    <citation type="submission" date="2018-03" db="EMBL/GenBank/DDBJ databases">
        <title>Draft Genome Sequences of the Obligatory Marine Myxobacteria Enhygromyxa salina SWB007.</title>
        <authorList>
            <person name="Poehlein A."/>
            <person name="Moghaddam J.A."/>
            <person name="Harms H."/>
            <person name="Alanjari M."/>
            <person name="Koenig G.M."/>
            <person name="Daniel R."/>
            <person name="Schaeberle T.F."/>
        </authorList>
    </citation>
    <scope>NUCLEOTIDE SEQUENCE [LARGE SCALE GENOMIC DNA]</scope>
    <source>
        <strain evidence="2 3">SWB007</strain>
    </source>
</reference>
<organism evidence="2 3">
    <name type="scientific">Enhygromyxa salina</name>
    <dbReference type="NCBI Taxonomy" id="215803"/>
    <lineage>
        <taxon>Bacteria</taxon>
        <taxon>Pseudomonadati</taxon>
        <taxon>Myxococcota</taxon>
        <taxon>Polyangia</taxon>
        <taxon>Nannocystales</taxon>
        <taxon>Nannocystaceae</taxon>
        <taxon>Enhygromyxa</taxon>
    </lineage>
</organism>
<dbReference type="Pfam" id="PF10056">
    <property type="entry name" value="DUF2293"/>
    <property type="match status" value="1"/>
</dbReference>
<evidence type="ECO:0000313" key="3">
    <source>
        <dbReference type="Proteomes" id="UP000238823"/>
    </source>
</evidence>
<dbReference type="Proteomes" id="UP000238823">
    <property type="component" value="Unassembled WGS sequence"/>
</dbReference>
<gene>
    <name evidence="2" type="ORF">ENSA7_69610</name>
</gene>
<dbReference type="EMBL" id="PVNL01000135">
    <property type="protein sequence ID" value="PRP96147.1"/>
    <property type="molecule type" value="Genomic_DNA"/>
</dbReference>
<name>A0A2S9XTE8_9BACT</name>
<proteinExistence type="predicted"/>
<feature type="domain" description="DUF2293" evidence="1">
    <location>
        <begin position="123"/>
        <end position="207"/>
    </location>
</feature>
<evidence type="ECO:0000313" key="2">
    <source>
        <dbReference type="EMBL" id="PRP96147.1"/>
    </source>
</evidence>
<evidence type="ECO:0000259" key="1">
    <source>
        <dbReference type="Pfam" id="PF10056"/>
    </source>
</evidence>
<comment type="caution">
    <text evidence="2">The sequence shown here is derived from an EMBL/GenBank/DDBJ whole genome shotgun (WGS) entry which is preliminary data.</text>
</comment>
<accession>A0A2S9XTE8</accession>
<dbReference type="RefSeq" id="WP_106093764.1">
    <property type="nucleotide sequence ID" value="NZ_PVNL01000135.1"/>
</dbReference>
<sequence length="236" mass="26369">MPAKTREVAPGPGPRQVRTEAGELLEVPQDWTLLPPGDAALTRRVKKAGPTWTVKQRRGRKSFSLGLWAPSKHIAALRSELELERAKPEYARKLEAGRQRRAVAQADYADEFELEILSFLNFAPRHAGLARRLAAAISAHAVPVGSGTVARTKRIPIERRAEAATIAWLRHQTTGYDSLTIPRVKGMRREVRRLLAQRSRELLERYRRGQVVDPRSCPLERGLAAVAAESEPDDLL</sequence>
<dbReference type="OrthoDB" id="258268at2"/>
<dbReference type="AlphaFoldDB" id="A0A2S9XTE8"/>